<dbReference type="AlphaFoldDB" id="A0AAV7MPG8"/>
<comment type="caution">
    <text evidence="1">The sequence shown here is derived from an EMBL/GenBank/DDBJ whole genome shotgun (WGS) entry which is preliminary data.</text>
</comment>
<evidence type="ECO:0000313" key="1">
    <source>
        <dbReference type="EMBL" id="KAJ1105548.1"/>
    </source>
</evidence>
<organism evidence="1 2">
    <name type="scientific">Pleurodeles waltl</name>
    <name type="common">Iberian ribbed newt</name>
    <dbReference type="NCBI Taxonomy" id="8319"/>
    <lineage>
        <taxon>Eukaryota</taxon>
        <taxon>Metazoa</taxon>
        <taxon>Chordata</taxon>
        <taxon>Craniata</taxon>
        <taxon>Vertebrata</taxon>
        <taxon>Euteleostomi</taxon>
        <taxon>Amphibia</taxon>
        <taxon>Batrachia</taxon>
        <taxon>Caudata</taxon>
        <taxon>Salamandroidea</taxon>
        <taxon>Salamandridae</taxon>
        <taxon>Pleurodelinae</taxon>
        <taxon>Pleurodeles</taxon>
    </lineage>
</organism>
<dbReference type="Proteomes" id="UP001066276">
    <property type="component" value="Chromosome 9"/>
</dbReference>
<dbReference type="EMBL" id="JANPWB010000013">
    <property type="protein sequence ID" value="KAJ1105548.1"/>
    <property type="molecule type" value="Genomic_DNA"/>
</dbReference>
<sequence length="95" mass="10562">MQAAVQQMNAVVAQPSAAGDNKQQLLIFTFEDDKELQEITVKLKIVEPDADFSESASWTQGLQDIPNHKMLGAYAAGFETERTEPEETTHCIEHV</sequence>
<reference evidence="1" key="1">
    <citation type="journal article" date="2022" name="bioRxiv">
        <title>Sequencing and chromosome-scale assembly of the giantPleurodeles waltlgenome.</title>
        <authorList>
            <person name="Brown T."/>
            <person name="Elewa A."/>
            <person name="Iarovenko S."/>
            <person name="Subramanian E."/>
            <person name="Araus A.J."/>
            <person name="Petzold A."/>
            <person name="Susuki M."/>
            <person name="Suzuki K.-i.T."/>
            <person name="Hayashi T."/>
            <person name="Toyoda A."/>
            <person name="Oliveira C."/>
            <person name="Osipova E."/>
            <person name="Leigh N.D."/>
            <person name="Simon A."/>
            <person name="Yun M.H."/>
        </authorList>
    </citation>
    <scope>NUCLEOTIDE SEQUENCE</scope>
    <source>
        <strain evidence="1">20211129_DDA</strain>
        <tissue evidence="1">Liver</tissue>
    </source>
</reference>
<protein>
    <submittedName>
        <fullName evidence="1">Uncharacterized protein</fullName>
    </submittedName>
</protein>
<evidence type="ECO:0000313" key="2">
    <source>
        <dbReference type="Proteomes" id="UP001066276"/>
    </source>
</evidence>
<proteinExistence type="predicted"/>
<name>A0AAV7MPG8_PLEWA</name>
<gene>
    <name evidence="1" type="ORF">NDU88_002953</name>
</gene>
<keyword evidence="2" id="KW-1185">Reference proteome</keyword>
<accession>A0AAV7MPG8</accession>